<feature type="region of interest" description="Disordered" evidence="1">
    <location>
        <begin position="601"/>
        <end position="629"/>
    </location>
</feature>
<organism evidence="3 4">
    <name type="scientific">Actinomadura coerulea</name>
    <dbReference type="NCBI Taxonomy" id="46159"/>
    <lineage>
        <taxon>Bacteria</taxon>
        <taxon>Bacillati</taxon>
        <taxon>Actinomycetota</taxon>
        <taxon>Actinomycetes</taxon>
        <taxon>Streptosporangiales</taxon>
        <taxon>Thermomonosporaceae</taxon>
        <taxon>Actinomadura</taxon>
    </lineage>
</organism>
<dbReference type="Proteomes" id="UP000546324">
    <property type="component" value="Unassembled WGS sequence"/>
</dbReference>
<dbReference type="PANTHER" id="PTHR40274">
    <property type="entry name" value="VIRGINIAMYCIN B LYASE"/>
    <property type="match status" value="1"/>
</dbReference>
<name>A0A7X0L175_9ACTN</name>
<dbReference type="InterPro" id="IPR015943">
    <property type="entry name" value="WD40/YVTN_repeat-like_dom_sf"/>
</dbReference>
<evidence type="ECO:0000256" key="1">
    <source>
        <dbReference type="SAM" id="MobiDB-lite"/>
    </source>
</evidence>
<evidence type="ECO:0000313" key="3">
    <source>
        <dbReference type="EMBL" id="MBB6398222.1"/>
    </source>
</evidence>
<dbReference type="AlphaFoldDB" id="A0A7X0L175"/>
<sequence>MRHRRTRVGSLALAAVLGLSPLAAVPPASADGQVTEVALPVPDVAPVGLAAGPSGTLWYAANAGGIGRVGADGKVTEFKIGENSQGQVGVPDAMTAASDGALWFTDMSYSVPRVGRVNPANGAATLFELPVTGAVNFANAQVNGIAPGPDGSVWITGGYAGTIGRVDPAGNVTAYATGLSPYAVTVGPDQAVWFTDTSGRIGRLDPATGQVTSYDTPFTFQGYPGMGDITSGPDGKVWFTQPGVSRIGSIDPATGEVAEYATPRPDSDPTGIVARDGRLWFTEAAASNIGSLDPSTGEIAEYPLPATLSAPTRIVNGPGGHLWFTEPGRGLIGHFDPASPPSGTSHPAVPAGAPGSSPTPAARFQNQCAVESLCQSQVTTGGDVKIGTFRQSLPSGAIRITGSLGAPDETGDFVLDPPVVGQQLISKQVEVPGGLIGQFPLIGPILGKSPAAMWDVNRLTISQTLAGKVHAYLTDTGLGVRVPLNVHLNNQLLGTTCVIGPINASLPTDFLAGSPNGDPHLGFVPAAVSLEAPIEVPAARGCGPFGMLDGVINQLMGLPSPASQNSMKLTGVLNLGNGINAGNTPQSLASGPVAAKLRQIIKSGKTPRKTAKAPTPAPKKATYKVKARR</sequence>
<evidence type="ECO:0000313" key="4">
    <source>
        <dbReference type="Proteomes" id="UP000546324"/>
    </source>
</evidence>
<proteinExistence type="predicted"/>
<evidence type="ECO:0000256" key="2">
    <source>
        <dbReference type="SAM" id="SignalP"/>
    </source>
</evidence>
<dbReference type="Pfam" id="PF24684">
    <property type="entry name" value="Vgb_lyase"/>
    <property type="match status" value="1"/>
</dbReference>
<comment type="caution">
    <text evidence="3">The sequence shown here is derived from an EMBL/GenBank/DDBJ whole genome shotgun (WGS) entry which is preliminary data.</text>
</comment>
<feature type="chain" id="PRO_5030585672" evidence="2">
    <location>
        <begin position="31"/>
        <end position="629"/>
    </location>
</feature>
<dbReference type="RefSeq" id="WP_185028999.1">
    <property type="nucleotide sequence ID" value="NZ_JACHMQ010000001.1"/>
</dbReference>
<keyword evidence="4" id="KW-1185">Reference proteome</keyword>
<keyword evidence="2" id="KW-0732">Signal</keyword>
<feature type="compositionally biased region" description="Low complexity" evidence="1">
    <location>
        <begin position="347"/>
        <end position="360"/>
    </location>
</feature>
<feature type="signal peptide" evidence="2">
    <location>
        <begin position="1"/>
        <end position="30"/>
    </location>
</feature>
<keyword evidence="3" id="KW-0456">Lyase</keyword>
<dbReference type="Gene3D" id="2.130.10.10">
    <property type="entry name" value="YVTN repeat-like/Quinoprotein amine dehydrogenase"/>
    <property type="match status" value="2"/>
</dbReference>
<reference evidence="3 4" key="1">
    <citation type="submission" date="2020-08" db="EMBL/GenBank/DDBJ databases">
        <title>Sequencing the genomes of 1000 actinobacteria strains.</title>
        <authorList>
            <person name="Klenk H.-P."/>
        </authorList>
    </citation>
    <scope>NUCLEOTIDE SEQUENCE [LARGE SCALE GENOMIC DNA]</scope>
    <source>
        <strain evidence="3 4">DSM 43675</strain>
    </source>
</reference>
<protein>
    <submittedName>
        <fullName evidence="3">Streptogramin lyase</fullName>
    </submittedName>
</protein>
<dbReference type="GO" id="GO:0016829">
    <property type="term" value="F:lyase activity"/>
    <property type="evidence" value="ECO:0007669"/>
    <property type="project" value="UniProtKB-KW"/>
</dbReference>
<dbReference type="InterPro" id="IPR051344">
    <property type="entry name" value="Vgb"/>
</dbReference>
<feature type="region of interest" description="Disordered" evidence="1">
    <location>
        <begin position="336"/>
        <end position="360"/>
    </location>
</feature>
<accession>A0A7X0L175</accession>
<dbReference type="SUPFAM" id="SSF101898">
    <property type="entry name" value="NHL repeat"/>
    <property type="match status" value="1"/>
</dbReference>
<gene>
    <name evidence="3" type="ORF">BKA00_005136</name>
</gene>
<dbReference type="PANTHER" id="PTHR40274:SF3">
    <property type="entry name" value="VIRGINIAMYCIN B LYASE"/>
    <property type="match status" value="1"/>
</dbReference>
<dbReference type="EMBL" id="JACHMQ010000001">
    <property type="protein sequence ID" value="MBB6398222.1"/>
    <property type="molecule type" value="Genomic_DNA"/>
</dbReference>